<sequence length="184" mass="20477">MLTDKLLTLAFGLVFLLMIACSDGPEANQAKTTTPPAVKEMSRSAAFLDYAASTTMLQAELARLASERAQSEEVKALGTEMLDFYGRAMKQLQQVARAEGLHTSLPDSLGSADRATVEEFGKLTGAAFDEHYKAYVYESQQSQLDHYGEMLLRAEEEEIRSWVNEMQLQLRARLQLAAQYDSAR</sequence>
<keyword evidence="3" id="KW-1185">Reference proteome</keyword>
<dbReference type="Pfam" id="PF13628">
    <property type="entry name" value="DUF4142"/>
    <property type="match status" value="1"/>
</dbReference>
<name>A0A1R3XGZ4_9BACT</name>
<feature type="domain" description="DUF4142" evidence="1">
    <location>
        <begin position="45"/>
        <end position="178"/>
    </location>
</feature>
<dbReference type="InterPro" id="IPR012347">
    <property type="entry name" value="Ferritin-like"/>
</dbReference>
<dbReference type="PANTHER" id="PTHR38593">
    <property type="entry name" value="BLR2558 PROTEIN"/>
    <property type="match status" value="1"/>
</dbReference>
<dbReference type="EMBL" id="FTPP01000002">
    <property type="protein sequence ID" value="SIT90584.1"/>
    <property type="molecule type" value="Genomic_DNA"/>
</dbReference>
<protein>
    <submittedName>
        <fullName evidence="2">Putative membrane protein</fullName>
    </submittedName>
</protein>
<dbReference type="PANTHER" id="PTHR38593:SF1">
    <property type="entry name" value="BLR2558 PROTEIN"/>
    <property type="match status" value="1"/>
</dbReference>
<evidence type="ECO:0000313" key="3">
    <source>
        <dbReference type="Proteomes" id="UP000187181"/>
    </source>
</evidence>
<dbReference type="STRING" id="1317125.SAMN05444128_2328"/>
<proteinExistence type="predicted"/>
<dbReference type="Proteomes" id="UP000187181">
    <property type="component" value="Unassembled WGS sequence"/>
</dbReference>
<dbReference type="PROSITE" id="PS51257">
    <property type="entry name" value="PROKAR_LIPOPROTEIN"/>
    <property type="match status" value="1"/>
</dbReference>
<evidence type="ECO:0000259" key="1">
    <source>
        <dbReference type="Pfam" id="PF13628"/>
    </source>
</evidence>
<dbReference type="OrthoDB" id="850722at2"/>
<evidence type="ECO:0000313" key="2">
    <source>
        <dbReference type="EMBL" id="SIT90584.1"/>
    </source>
</evidence>
<gene>
    <name evidence="2" type="ORF">SAMN05444128_2328</name>
</gene>
<organism evidence="2 3">
    <name type="scientific">Pontibacter indicus</name>
    <dbReference type="NCBI Taxonomy" id="1317125"/>
    <lineage>
        <taxon>Bacteria</taxon>
        <taxon>Pseudomonadati</taxon>
        <taxon>Bacteroidota</taxon>
        <taxon>Cytophagia</taxon>
        <taxon>Cytophagales</taxon>
        <taxon>Hymenobacteraceae</taxon>
        <taxon>Pontibacter</taxon>
    </lineage>
</organism>
<accession>A0A1R3XGZ4</accession>
<reference evidence="3" key="1">
    <citation type="submission" date="2017-01" db="EMBL/GenBank/DDBJ databases">
        <authorList>
            <person name="Varghese N."/>
            <person name="Submissions S."/>
        </authorList>
    </citation>
    <scope>NUCLEOTIDE SEQUENCE [LARGE SCALE GENOMIC DNA]</scope>
    <source>
        <strain evidence="3">LP100</strain>
    </source>
</reference>
<dbReference type="Gene3D" id="1.20.1260.10">
    <property type="match status" value="1"/>
</dbReference>
<dbReference type="RefSeq" id="WP_076669022.1">
    <property type="nucleotide sequence ID" value="NZ_FTPP01000002.1"/>
</dbReference>
<dbReference type="AlphaFoldDB" id="A0A1R3XGZ4"/>
<dbReference type="InterPro" id="IPR025419">
    <property type="entry name" value="DUF4142"/>
</dbReference>